<dbReference type="PROSITE" id="PS00893">
    <property type="entry name" value="NUDIX_BOX"/>
    <property type="match status" value="1"/>
</dbReference>
<dbReference type="EMBL" id="CP046269">
    <property type="protein sequence ID" value="QMV16472.1"/>
    <property type="molecule type" value="Genomic_DNA"/>
</dbReference>
<keyword evidence="7 17" id="KW-0378">Hydrolase</keyword>
<dbReference type="GO" id="GO:0008413">
    <property type="term" value="F:8-oxo-7,8-dihydroguanosine triphosphate pyrophosphatase activity"/>
    <property type="evidence" value="ECO:0007669"/>
    <property type="project" value="TreeGrafter"/>
</dbReference>
<keyword evidence="4" id="KW-0235">DNA replication</keyword>
<evidence type="ECO:0000256" key="17">
    <source>
        <dbReference type="RuleBase" id="RU003476"/>
    </source>
</evidence>
<dbReference type="PRINTS" id="PR00502">
    <property type="entry name" value="NUDIXFAMILY"/>
</dbReference>
<comment type="catalytic activity">
    <reaction evidence="10">
        <text>8-oxo-dGTP + H2O = 8-oxo-dGMP + diphosphate + H(+)</text>
        <dbReference type="Rhea" id="RHEA:31575"/>
        <dbReference type="ChEBI" id="CHEBI:15377"/>
        <dbReference type="ChEBI" id="CHEBI:15378"/>
        <dbReference type="ChEBI" id="CHEBI:33019"/>
        <dbReference type="ChEBI" id="CHEBI:63224"/>
        <dbReference type="ChEBI" id="CHEBI:77896"/>
        <dbReference type="EC" id="3.6.1.55"/>
    </reaction>
</comment>
<evidence type="ECO:0000256" key="15">
    <source>
        <dbReference type="ARBA" id="ARBA00041979"/>
    </source>
</evidence>
<dbReference type="GO" id="GO:0044715">
    <property type="term" value="F:8-oxo-dGDP phosphatase activity"/>
    <property type="evidence" value="ECO:0007669"/>
    <property type="project" value="TreeGrafter"/>
</dbReference>
<keyword evidence="9" id="KW-0234">DNA repair</keyword>
<evidence type="ECO:0000256" key="16">
    <source>
        <dbReference type="ARBA" id="ARBA00042798"/>
    </source>
</evidence>
<dbReference type="OrthoDB" id="9787476at2"/>
<evidence type="ECO:0000256" key="6">
    <source>
        <dbReference type="ARBA" id="ARBA00022763"/>
    </source>
</evidence>
<evidence type="ECO:0000256" key="1">
    <source>
        <dbReference type="ARBA" id="ARBA00001946"/>
    </source>
</evidence>
<evidence type="ECO:0000256" key="3">
    <source>
        <dbReference type="ARBA" id="ARBA00022457"/>
    </source>
</evidence>
<dbReference type="PROSITE" id="PS51462">
    <property type="entry name" value="NUDIX"/>
    <property type="match status" value="1"/>
</dbReference>
<evidence type="ECO:0000256" key="8">
    <source>
        <dbReference type="ARBA" id="ARBA00022842"/>
    </source>
</evidence>
<dbReference type="PANTHER" id="PTHR47707:SF1">
    <property type="entry name" value="NUDIX HYDROLASE FAMILY PROTEIN"/>
    <property type="match status" value="1"/>
</dbReference>
<evidence type="ECO:0000256" key="10">
    <source>
        <dbReference type="ARBA" id="ARBA00035861"/>
    </source>
</evidence>
<dbReference type="InterPro" id="IPR000086">
    <property type="entry name" value="NUDIX_hydrolase_dom"/>
</dbReference>
<dbReference type="EMBL" id="FSSB01000001">
    <property type="protein sequence ID" value="SIO92455.1"/>
    <property type="molecule type" value="Genomic_DNA"/>
</dbReference>
<evidence type="ECO:0000256" key="7">
    <source>
        <dbReference type="ARBA" id="ARBA00022801"/>
    </source>
</evidence>
<evidence type="ECO:0000256" key="9">
    <source>
        <dbReference type="ARBA" id="ARBA00023204"/>
    </source>
</evidence>
<dbReference type="EC" id="3.6.1.55" evidence="12"/>
<evidence type="ECO:0000313" key="22">
    <source>
        <dbReference type="Proteomes" id="UP000515264"/>
    </source>
</evidence>
<keyword evidence="22" id="KW-1185">Reference proteome</keyword>
<dbReference type="InterPro" id="IPR020476">
    <property type="entry name" value="Nudix_hydrolase"/>
</dbReference>
<evidence type="ECO:0000256" key="4">
    <source>
        <dbReference type="ARBA" id="ARBA00022705"/>
    </source>
</evidence>
<reference evidence="19" key="2">
    <citation type="submission" date="2019-11" db="EMBL/GenBank/DDBJ databases">
        <authorList>
            <person name="January G."/>
            <person name="Bunk B."/>
        </authorList>
    </citation>
    <scope>NUCLEOTIDE SEQUENCE</scope>
    <source>
        <strain evidence="19">3.6</strain>
    </source>
</reference>
<accession>A0A1N6LZ46</accession>
<evidence type="ECO:0000256" key="5">
    <source>
        <dbReference type="ARBA" id="ARBA00022723"/>
    </source>
</evidence>
<reference evidence="20 21" key="1">
    <citation type="submission" date="2016-12" db="EMBL/GenBank/DDBJ databases">
        <authorList>
            <person name="Song W.-J."/>
            <person name="Kurnit D.M."/>
        </authorList>
    </citation>
    <scope>NUCLEOTIDE SEQUENCE [LARGE SCALE GENOMIC DNA]</scope>
    <source>
        <strain evidence="20 21">CECT 9026</strain>
    </source>
</reference>
<proteinExistence type="inferred from homology"/>
<keyword evidence="8" id="KW-0460">Magnesium</keyword>
<evidence type="ECO:0000256" key="2">
    <source>
        <dbReference type="ARBA" id="ARBA00005582"/>
    </source>
</evidence>
<reference evidence="19 22" key="3">
    <citation type="journal article" date="2020" name="J. Nat. Prod.">
        <title>Genomics-Metabolomics Profiling Disclosed Marine Vibrio spartinae 3.6 as a Producer of a New Branched Side Chain Prodigiosin.</title>
        <authorList>
            <person name="Vitale G.A."/>
            <person name="Sciarretta M."/>
            <person name="Palma Esposito F."/>
            <person name="January G.G."/>
            <person name="Giaccio M."/>
            <person name="Bunk B."/>
            <person name="Sproer C."/>
            <person name="Bajerski F."/>
            <person name="Power D."/>
            <person name="Festa C."/>
            <person name="Monti M.C."/>
            <person name="D'Auria M.V."/>
            <person name="de Pascale D."/>
        </authorList>
    </citation>
    <scope>NUCLEOTIDE SEQUENCE [LARGE SCALE GENOMIC DNA]</scope>
    <source>
        <strain evidence="19 22">3.6</strain>
    </source>
</reference>
<sequence>MMKVHECVSFLLVDDTQVLLEKRSKDKTCDPDIVAIPGGHIELGESQKEALFREIQEELGVTPKNYHYLCSLYHPTTEIQLLHYYVVSFWDGSISSFEAEEVFWCDLSEAHVDTLADKVALSEFHRLKGSPILPNLTA</sequence>
<name>A0A1N6LZ46_9VIBR</name>
<protein>
    <recommendedName>
        <fullName evidence="13">8-oxo-dGTP diphosphatase</fullName>
        <ecNumber evidence="12">3.6.1.55</ecNumber>
    </recommendedName>
    <alternativeName>
        <fullName evidence="16">7,8-dihydro-8-oxoguanine-triphosphatase</fullName>
    </alternativeName>
    <alternativeName>
        <fullName evidence="15">Mutator protein MutT</fullName>
    </alternativeName>
    <alternativeName>
        <fullName evidence="14">dGTP pyrophosphohydrolase</fullName>
    </alternativeName>
</protein>
<dbReference type="Pfam" id="PF00293">
    <property type="entry name" value="NUDIX"/>
    <property type="match status" value="1"/>
</dbReference>
<evidence type="ECO:0000256" key="12">
    <source>
        <dbReference type="ARBA" id="ARBA00038905"/>
    </source>
</evidence>
<evidence type="ECO:0000259" key="18">
    <source>
        <dbReference type="PROSITE" id="PS51462"/>
    </source>
</evidence>
<dbReference type="GO" id="GO:0006260">
    <property type="term" value="P:DNA replication"/>
    <property type="evidence" value="ECO:0007669"/>
    <property type="project" value="UniProtKB-KW"/>
</dbReference>
<evidence type="ECO:0000256" key="14">
    <source>
        <dbReference type="ARBA" id="ARBA00041592"/>
    </source>
</evidence>
<dbReference type="Gene3D" id="3.90.79.10">
    <property type="entry name" value="Nucleoside Triphosphate Pyrophosphohydrolase"/>
    <property type="match status" value="1"/>
</dbReference>
<gene>
    <name evidence="20" type="primary">mutT_1</name>
    <name evidence="19" type="synonym">mutT_2</name>
    <name evidence="20" type="ORF">VSP9026_00064</name>
    <name evidence="19" type="ORF">Vspart_03866</name>
</gene>
<feature type="domain" description="Nudix hydrolase" evidence="18">
    <location>
        <begin position="3"/>
        <end position="127"/>
    </location>
</feature>
<dbReference type="SUPFAM" id="SSF55811">
    <property type="entry name" value="Nudix"/>
    <property type="match status" value="1"/>
</dbReference>
<comment type="catalytic activity">
    <reaction evidence="11">
        <text>8-oxo-GTP + H2O = 8-oxo-GMP + diphosphate + H(+)</text>
        <dbReference type="Rhea" id="RHEA:67616"/>
        <dbReference type="ChEBI" id="CHEBI:15377"/>
        <dbReference type="ChEBI" id="CHEBI:15378"/>
        <dbReference type="ChEBI" id="CHEBI:33019"/>
        <dbReference type="ChEBI" id="CHEBI:143553"/>
        <dbReference type="ChEBI" id="CHEBI:145694"/>
    </reaction>
</comment>
<dbReference type="GO" id="GO:0006281">
    <property type="term" value="P:DNA repair"/>
    <property type="evidence" value="ECO:0007669"/>
    <property type="project" value="UniProtKB-KW"/>
</dbReference>
<comment type="similarity">
    <text evidence="2 17">Belongs to the Nudix hydrolase family.</text>
</comment>
<dbReference type="Proteomes" id="UP000184774">
    <property type="component" value="Unassembled WGS sequence"/>
</dbReference>
<keyword evidence="5" id="KW-0479">Metal-binding</keyword>
<evidence type="ECO:0000313" key="19">
    <source>
        <dbReference type="EMBL" id="QMV16472.1"/>
    </source>
</evidence>
<dbReference type="AlphaFoldDB" id="A0A1N6LZ46"/>
<dbReference type="GO" id="GO:0046872">
    <property type="term" value="F:metal ion binding"/>
    <property type="evidence" value="ECO:0007669"/>
    <property type="project" value="UniProtKB-KW"/>
</dbReference>
<dbReference type="PANTHER" id="PTHR47707">
    <property type="entry name" value="8-OXO-DGTP DIPHOSPHATASE"/>
    <property type="match status" value="1"/>
</dbReference>
<dbReference type="GO" id="GO:0035539">
    <property type="term" value="F:8-oxo-7,8-dihydrodeoxyguanosine triphosphate pyrophosphatase activity"/>
    <property type="evidence" value="ECO:0007669"/>
    <property type="project" value="UniProtKB-EC"/>
</dbReference>
<keyword evidence="3" id="KW-0515">Mutator protein</keyword>
<dbReference type="InterPro" id="IPR047127">
    <property type="entry name" value="MutT-like"/>
</dbReference>
<evidence type="ECO:0000256" key="13">
    <source>
        <dbReference type="ARBA" id="ARBA00040794"/>
    </source>
</evidence>
<dbReference type="GO" id="GO:0044716">
    <property type="term" value="F:8-oxo-GDP phosphatase activity"/>
    <property type="evidence" value="ECO:0007669"/>
    <property type="project" value="TreeGrafter"/>
</dbReference>
<organism evidence="20 21">
    <name type="scientific">Vibrio spartinae</name>
    <dbReference type="NCBI Taxonomy" id="1918945"/>
    <lineage>
        <taxon>Bacteria</taxon>
        <taxon>Pseudomonadati</taxon>
        <taxon>Pseudomonadota</taxon>
        <taxon>Gammaproteobacteria</taxon>
        <taxon>Vibrionales</taxon>
        <taxon>Vibrionaceae</taxon>
        <taxon>Vibrio</taxon>
    </lineage>
</organism>
<keyword evidence="6" id="KW-0227">DNA damage</keyword>
<dbReference type="InterPro" id="IPR015797">
    <property type="entry name" value="NUDIX_hydrolase-like_dom_sf"/>
</dbReference>
<dbReference type="Proteomes" id="UP000515264">
    <property type="component" value="Chromosome 2"/>
</dbReference>
<dbReference type="InterPro" id="IPR020084">
    <property type="entry name" value="NUDIX_hydrolase_CS"/>
</dbReference>
<comment type="cofactor">
    <cofactor evidence="1">
        <name>Mg(2+)</name>
        <dbReference type="ChEBI" id="CHEBI:18420"/>
    </cofactor>
</comment>
<evidence type="ECO:0000313" key="21">
    <source>
        <dbReference type="Proteomes" id="UP000184774"/>
    </source>
</evidence>
<evidence type="ECO:0000256" key="11">
    <source>
        <dbReference type="ARBA" id="ARBA00036904"/>
    </source>
</evidence>
<evidence type="ECO:0000313" key="20">
    <source>
        <dbReference type="EMBL" id="SIO92455.1"/>
    </source>
</evidence>